<dbReference type="PANTHER" id="PTHR21089">
    <property type="entry name" value="SHIKIMATE DEHYDROGENASE"/>
    <property type="match status" value="1"/>
</dbReference>
<evidence type="ECO:0000256" key="2">
    <source>
        <dbReference type="ARBA" id="ARBA00012962"/>
    </source>
</evidence>
<keyword evidence="6" id="KW-0028">Amino-acid biosynthesis</keyword>
<gene>
    <name evidence="6 9" type="primary">aroE</name>
    <name evidence="9" type="ORF">KPL37_15850</name>
</gene>
<comment type="function">
    <text evidence="6">Involved in the biosynthesis of the chorismate, which leads to the biosynthesis of aromatic amino acids. Catalyzes the reversible NADPH linked reduction of 3-dehydroshikimate (DHSA) to yield shikimate (SA).</text>
</comment>
<comment type="pathway">
    <text evidence="1 6">Metabolic intermediate biosynthesis; chorismate biosynthesis; chorismate from D-erythrose 4-phosphate and phosphoenolpyruvate: step 4/7.</text>
</comment>
<comment type="caution">
    <text evidence="6">Lacks conserved residue(s) required for the propagation of feature annotation.</text>
</comment>
<dbReference type="PANTHER" id="PTHR21089:SF1">
    <property type="entry name" value="BIFUNCTIONAL 3-DEHYDROQUINATE DEHYDRATASE_SHIKIMATE DEHYDROGENASE, CHLOROPLASTIC"/>
    <property type="match status" value="1"/>
</dbReference>
<dbReference type="Pfam" id="PF08501">
    <property type="entry name" value="Shikimate_dh_N"/>
    <property type="match status" value="1"/>
</dbReference>
<reference evidence="9 10" key="1">
    <citation type="submission" date="2021-06" db="EMBL/GenBank/DDBJ databases">
        <title>Clostridia strains as spoilage organisms.</title>
        <authorList>
            <person name="Wambui J."/>
            <person name="Stephan R."/>
            <person name="Stevens M.J.A."/>
        </authorList>
    </citation>
    <scope>NUCLEOTIDE SEQUENCE [LARGE SCALE GENOMIC DNA]</scope>
    <source>
        <strain evidence="9 10">DSM 14204</strain>
    </source>
</reference>
<comment type="subunit">
    <text evidence="6">Homodimer.</text>
</comment>
<keyword evidence="3 6" id="KW-0560">Oxidoreductase</keyword>
<feature type="domain" description="Shikimate dehydrogenase substrate binding N-terminal" evidence="8">
    <location>
        <begin position="7"/>
        <end position="89"/>
    </location>
</feature>
<evidence type="ECO:0000313" key="9">
    <source>
        <dbReference type="EMBL" id="MBU3161193.1"/>
    </source>
</evidence>
<dbReference type="NCBIfam" id="TIGR00507">
    <property type="entry name" value="aroE"/>
    <property type="match status" value="1"/>
</dbReference>
<keyword evidence="6" id="KW-0521">NADP</keyword>
<evidence type="ECO:0000259" key="8">
    <source>
        <dbReference type="Pfam" id="PF08501"/>
    </source>
</evidence>
<organism evidence="9 10">
    <name type="scientific">Clostridium frigoris</name>
    <dbReference type="NCBI Taxonomy" id="205327"/>
    <lineage>
        <taxon>Bacteria</taxon>
        <taxon>Bacillati</taxon>
        <taxon>Bacillota</taxon>
        <taxon>Clostridia</taxon>
        <taxon>Eubacteriales</taxon>
        <taxon>Clostridiaceae</taxon>
        <taxon>Clostridium</taxon>
    </lineage>
</organism>
<comment type="catalytic activity">
    <reaction evidence="5 6">
        <text>shikimate + NADP(+) = 3-dehydroshikimate + NADPH + H(+)</text>
        <dbReference type="Rhea" id="RHEA:17737"/>
        <dbReference type="ChEBI" id="CHEBI:15378"/>
        <dbReference type="ChEBI" id="CHEBI:16630"/>
        <dbReference type="ChEBI" id="CHEBI:36208"/>
        <dbReference type="ChEBI" id="CHEBI:57783"/>
        <dbReference type="ChEBI" id="CHEBI:58349"/>
        <dbReference type="EC" id="1.1.1.25"/>
    </reaction>
</comment>
<comment type="similarity">
    <text evidence="6">Belongs to the shikimate dehydrogenase family.</text>
</comment>
<evidence type="ECO:0000259" key="7">
    <source>
        <dbReference type="Pfam" id="PF01488"/>
    </source>
</evidence>
<feature type="binding site" evidence="6">
    <location>
        <position position="102"/>
    </location>
    <ligand>
        <name>shikimate</name>
        <dbReference type="ChEBI" id="CHEBI:36208"/>
    </ligand>
</feature>
<evidence type="ECO:0000256" key="6">
    <source>
        <dbReference type="HAMAP-Rule" id="MF_00222"/>
    </source>
</evidence>
<feature type="binding site" evidence="6">
    <location>
        <position position="215"/>
    </location>
    <ligand>
        <name>shikimate</name>
        <dbReference type="ChEBI" id="CHEBI:36208"/>
    </ligand>
</feature>
<dbReference type="Proteomes" id="UP000776252">
    <property type="component" value="Unassembled WGS sequence"/>
</dbReference>
<feature type="binding site" evidence="6">
    <location>
        <position position="62"/>
    </location>
    <ligand>
        <name>shikimate</name>
        <dbReference type="ChEBI" id="CHEBI:36208"/>
    </ligand>
</feature>
<dbReference type="InterPro" id="IPR022893">
    <property type="entry name" value="Shikimate_DH_fam"/>
</dbReference>
<dbReference type="RefSeq" id="WP_216150932.1">
    <property type="nucleotide sequence ID" value="NZ_JAHLDV010000051.1"/>
</dbReference>
<feature type="binding site" evidence="6">
    <location>
        <begin position="15"/>
        <end position="17"/>
    </location>
    <ligand>
        <name>shikimate</name>
        <dbReference type="ChEBI" id="CHEBI:36208"/>
    </ligand>
</feature>
<comment type="caution">
    <text evidence="9">The sequence shown here is derived from an EMBL/GenBank/DDBJ whole genome shotgun (WGS) entry which is preliminary data.</text>
</comment>
<feature type="active site" description="Proton acceptor" evidence="6">
    <location>
        <position position="66"/>
    </location>
</feature>
<dbReference type="InterPro" id="IPR011342">
    <property type="entry name" value="Shikimate_DH"/>
</dbReference>
<feature type="binding site" evidence="6">
    <location>
        <position position="236"/>
    </location>
    <ligand>
        <name>NADP(+)</name>
        <dbReference type="ChEBI" id="CHEBI:58349"/>
    </ligand>
</feature>
<feature type="domain" description="Quinate/shikimate 5-dehydrogenase/glutamyl-tRNA reductase" evidence="7">
    <location>
        <begin position="116"/>
        <end position="186"/>
    </location>
</feature>
<evidence type="ECO:0000256" key="1">
    <source>
        <dbReference type="ARBA" id="ARBA00004871"/>
    </source>
</evidence>
<dbReference type="CDD" id="cd01065">
    <property type="entry name" value="NAD_bind_Shikimate_DH"/>
    <property type="match status" value="1"/>
</dbReference>
<dbReference type="GO" id="GO:0004764">
    <property type="term" value="F:shikimate 3-dehydrogenase (NADP+) activity"/>
    <property type="evidence" value="ECO:0007669"/>
    <property type="project" value="UniProtKB-EC"/>
</dbReference>
<sequence>MSELYGLLGEKLSHSVSPQIHSMIFNKLSIKGYYHLFEVGKKDLKVAIEGFKVIKPMGINVTIPYKIKVMEFLDEVSVEAKAIGAVNTIKFENSKTIGYNTDYFGIGMLFSKNDIKVENKKATIFGNGGVAITMVNYLLNNGISEITVVTRNIEKLKENSNFNCCRVISYDEASEIKESDIAINCTPLGMYPNLNNSPIEKKYIGKFTSAVDMIYNPKETLFLKYAKDAGIKAVNGLYMLVGQATCAQEIWNNIKIPKETIDKIYEELGRGVENRL</sequence>
<keyword evidence="4 6" id="KW-0057">Aromatic amino acid biosynthesis</keyword>
<dbReference type="InterPro" id="IPR006151">
    <property type="entry name" value="Shikm_DH/Glu-tRNA_Rdtase"/>
</dbReference>
<evidence type="ECO:0000256" key="3">
    <source>
        <dbReference type="ARBA" id="ARBA00023002"/>
    </source>
</evidence>
<feature type="binding site" evidence="6">
    <location>
        <position position="243"/>
    </location>
    <ligand>
        <name>shikimate</name>
        <dbReference type="ChEBI" id="CHEBI:36208"/>
    </ligand>
</feature>
<name>A0ABS6BX60_9CLOT</name>
<evidence type="ECO:0000256" key="5">
    <source>
        <dbReference type="ARBA" id="ARBA00049442"/>
    </source>
</evidence>
<keyword evidence="10" id="KW-1185">Reference proteome</keyword>
<evidence type="ECO:0000313" key="10">
    <source>
        <dbReference type="Proteomes" id="UP000776252"/>
    </source>
</evidence>
<dbReference type="Pfam" id="PF01488">
    <property type="entry name" value="Shikimate_DH"/>
    <property type="match status" value="1"/>
</dbReference>
<dbReference type="EC" id="1.1.1.25" evidence="2 6"/>
<feature type="binding site" evidence="6">
    <location>
        <position position="213"/>
    </location>
    <ligand>
        <name>NADP(+)</name>
        <dbReference type="ChEBI" id="CHEBI:58349"/>
    </ligand>
</feature>
<dbReference type="EMBL" id="JAHLDV010000051">
    <property type="protein sequence ID" value="MBU3161193.1"/>
    <property type="molecule type" value="Genomic_DNA"/>
</dbReference>
<evidence type="ECO:0000256" key="4">
    <source>
        <dbReference type="ARBA" id="ARBA00023141"/>
    </source>
</evidence>
<accession>A0ABS6BX60</accession>
<protein>
    <recommendedName>
        <fullName evidence="2 6">Shikimate dehydrogenase (NADP(+))</fullName>
        <shortName evidence="6">SDH</shortName>
        <ecNumber evidence="2 6">1.1.1.25</ecNumber>
    </recommendedName>
</protein>
<feature type="binding site" evidence="6">
    <location>
        <position position="87"/>
    </location>
    <ligand>
        <name>shikimate</name>
        <dbReference type="ChEBI" id="CHEBI:36208"/>
    </ligand>
</feature>
<dbReference type="InterPro" id="IPR013708">
    <property type="entry name" value="Shikimate_DH-bd_N"/>
</dbReference>
<feature type="binding site" evidence="6">
    <location>
        <begin position="126"/>
        <end position="130"/>
    </location>
    <ligand>
        <name>NADP(+)</name>
        <dbReference type="ChEBI" id="CHEBI:58349"/>
    </ligand>
</feature>
<dbReference type="HAMAP" id="MF_00222">
    <property type="entry name" value="Shikimate_DH_AroE"/>
    <property type="match status" value="1"/>
</dbReference>
<proteinExistence type="inferred from homology"/>